<feature type="transmembrane region" description="Helical" evidence="10">
    <location>
        <begin position="65"/>
        <end position="82"/>
    </location>
</feature>
<dbReference type="EC" id="3.6.3.-" evidence="12"/>
<dbReference type="InterPro" id="IPR059000">
    <property type="entry name" value="ATPase_P-type_domA"/>
</dbReference>
<dbReference type="InterPro" id="IPR001757">
    <property type="entry name" value="P_typ_ATPase"/>
</dbReference>
<dbReference type="SUPFAM" id="SSF81665">
    <property type="entry name" value="Calcium ATPase, transmembrane domain M"/>
    <property type="match status" value="1"/>
</dbReference>
<dbReference type="InterPro" id="IPR023298">
    <property type="entry name" value="ATPase_P-typ_TM_dom_sf"/>
</dbReference>
<keyword evidence="4 10" id="KW-0812">Transmembrane</keyword>
<dbReference type="PANTHER" id="PTHR43294">
    <property type="entry name" value="SODIUM/POTASSIUM-TRANSPORTING ATPASE SUBUNIT ALPHA"/>
    <property type="match status" value="1"/>
</dbReference>
<sequence>MADVLPPGLSTAQARERLAHDGANRLPAAKRPSVGRRLIGELTHFFALLLWAAAVLAFFADLPELSIAIVAVIVLNGVFALIQQARADRAADRLQQMLPTRIAVWRDGRRQVIDAEDVVVDDIALLESGDRVPADAVVLTENRLLVDSSMLTGESEAGGVASGEPLFAGTFVVEGDTCARVTAIGQHTRLAGIARLTTSTTKPDTPLTRGLRGVVRLTAAIAVSVGAIFLLVSVLVGNPTQQAFVFAIGVTVALVPEALLPTVTLSLAWGSEQMAKRQILVRNLEAVETLGSTTFICTDKTGTLTRNQMTVVQAWTPAGALGVEGAGYGPTTQLAWSSPGAADPVRELALAAQRCSTGYAEEVDGRWRAHGIRWKRRWTPWPAGWASTPSTTVAPAPWRCACPSIPDCAAWPWSRRTRFWSREHPTACSRTAATTRQPGKRWRRSPAGAAGARRRGGPTRRPYPRNLEECDRGLRLLGLVALEDPPREGIGDSLRACRGPA</sequence>
<dbReference type="NCBIfam" id="TIGR01494">
    <property type="entry name" value="ATPase_P-type"/>
    <property type="match status" value="1"/>
</dbReference>
<dbReference type="GO" id="GO:0016787">
    <property type="term" value="F:hydrolase activity"/>
    <property type="evidence" value="ECO:0007669"/>
    <property type="project" value="UniProtKB-KW"/>
</dbReference>
<dbReference type="InterPro" id="IPR050510">
    <property type="entry name" value="Cation_transp_ATPase_P-type"/>
</dbReference>
<evidence type="ECO:0000259" key="11">
    <source>
        <dbReference type="SMART" id="SM00831"/>
    </source>
</evidence>
<keyword evidence="13" id="KW-1185">Reference proteome</keyword>
<evidence type="ECO:0000256" key="7">
    <source>
        <dbReference type="ARBA" id="ARBA00022989"/>
    </source>
</evidence>
<evidence type="ECO:0000256" key="2">
    <source>
        <dbReference type="ARBA" id="ARBA00005675"/>
    </source>
</evidence>
<comment type="similarity">
    <text evidence="2">Belongs to the cation transport ATPase (P-type) (TC 3.A.3) family. Type IIA subfamily.</text>
</comment>
<dbReference type="PANTHER" id="PTHR43294:SF21">
    <property type="entry name" value="CATION TRANSPORTING ATPASE"/>
    <property type="match status" value="1"/>
</dbReference>
<evidence type="ECO:0000256" key="10">
    <source>
        <dbReference type="SAM" id="Phobius"/>
    </source>
</evidence>
<keyword evidence="3" id="KW-1003">Cell membrane</keyword>
<feature type="domain" description="Cation-transporting P-type ATPase N-terminal" evidence="11">
    <location>
        <begin position="1"/>
        <end position="62"/>
    </location>
</feature>
<reference evidence="12 13" key="1">
    <citation type="submission" date="2014-01" db="EMBL/GenBank/DDBJ databases">
        <authorList>
            <person name="Dobos K."/>
            <person name="Lenaerts A."/>
            <person name="Ordway D."/>
            <person name="DeGroote M.A."/>
            <person name="Parker T."/>
            <person name="Sizemore C."/>
            <person name="Tallon L.J."/>
            <person name="Sadzewicz L.K."/>
            <person name="Sengamalay N."/>
            <person name="Fraser C.M."/>
            <person name="Hine E."/>
            <person name="Shefchek K.A."/>
            <person name="Das S.P."/>
            <person name="Tettelin H."/>
        </authorList>
    </citation>
    <scope>NUCLEOTIDE SEQUENCE [LARGE SCALE GENOMIC DNA]</scope>
    <source>
        <strain evidence="12 13">Harvey</strain>
    </source>
</reference>
<keyword evidence="6" id="KW-0067">ATP-binding</keyword>
<dbReference type="PRINTS" id="PR00121">
    <property type="entry name" value="NAKATPASE"/>
</dbReference>
<keyword evidence="7 10" id="KW-1133">Transmembrane helix</keyword>
<dbReference type="PROSITE" id="PS00154">
    <property type="entry name" value="ATPASE_E1_E2"/>
    <property type="match status" value="1"/>
</dbReference>
<feature type="transmembrane region" description="Helical" evidence="10">
    <location>
        <begin position="38"/>
        <end position="59"/>
    </location>
</feature>
<gene>
    <name evidence="12" type="ORF">I551_2048</name>
</gene>
<feature type="transmembrane region" description="Helical" evidence="10">
    <location>
        <begin position="243"/>
        <end position="269"/>
    </location>
</feature>
<dbReference type="EMBL" id="JAOL01000088">
    <property type="protein sequence ID" value="EUA91478.1"/>
    <property type="molecule type" value="Genomic_DNA"/>
</dbReference>
<dbReference type="Pfam" id="PF00690">
    <property type="entry name" value="Cation_ATPase_N"/>
    <property type="match status" value="1"/>
</dbReference>
<dbReference type="SUPFAM" id="SSF56784">
    <property type="entry name" value="HAD-like"/>
    <property type="match status" value="1"/>
</dbReference>
<protein>
    <submittedName>
        <fullName evidence="12">HAD ATPase, P-type, IC family protein</fullName>
        <ecNumber evidence="12">3.6.3.-</ecNumber>
    </submittedName>
</protein>
<dbReference type="Gene3D" id="2.70.150.10">
    <property type="entry name" value="Calcium-transporting ATPase, cytoplasmic transduction domain A"/>
    <property type="match status" value="1"/>
</dbReference>
<dbReference type="InterPro" id="IPR004014">
    <property type="entry name" value="ATPase_P-typ_cation-transptr_N"/>
</dbReference>
<dbReference type="InterPro" id="IPR008250">
    <property type="entry name" value="ATPase_P-typ_transduc_dom_A_sf"/>
</dbReference>
<name>A0ABP3AJU7_MYCUL</name>
<evidence type="ECO:0000313" key="12">
    <source>
        <dbReference type="EMBL" id="EUA91478.1"/>
    </source>
</evidence>
<evidence type="ECO:0000256" key="5">
    <source>
        <dbReference type="ARBA" id="ARBA00022741"/>
    </source>
</evidence>
<evidence type="ECO:0000256" key="1">
    <source>
        <dbReference type="ARBA" id="ARBA00004651"/>
    </source>
</evidence>
<keyword evidence="5" id="KW-0547">Nucleotide-binding</keyword>
<dbReference type="PRINTS" id="PR00119">
    <property type="entry name" value="CATATPASE"/>
</dbReference>
<dbReference type="Pfam" id="PF00122">
    <property type="entry name" value="E1-E2_ATPase"/>
    <property type="match status" value="1"/>
</dbReference>
<comment type="subcellular location">
    <subcellularLocation>
        <location evidence="1">Cell membrane</location>
        <topology evidence="1">Multi-pass membrane protein</topology>
    </subcellularLocation>
</comment>
<dbReference type="Gene3D" id="3.40.50.1000">
    <property type="entry name" value="HAD superfamily/HAD-like"/>
    <property type="match status" value="1"/>
</dbReference>
<evidence type="ECO:0000256" key="6">
    <source>
        <dbReference type="ARBA" id="ARBA00022840"/>
    </source>
</evidence>
<dbReference type="Gene3D" id="3.40.1110.10">
    <property type="entry name" value="Calcium-transporting ATPase, cytoplasmic domain N"/>
    <property type="match status" value="1"/>
</dbReference>
<keyword evidence="12" id="KW-0378">Hydrolase</keyword>
<dbReference type="SMART" id="SM00831">
    <property type="entry name" value="Cation_ATPase_N"/>
    <property type="match status" value="1"/>
</dbReference>
<dbReference type="SUPFAM" id="SSF81653">
    <property type="entry name" value="Calcium ATPase, transduction domain A"/>
    <property type="match status" value="1"/>
</dbReference>
<proteinExistence type="inferred from homology"/>
<dbReference type="InterPro" id="IPR018303">
    <property type="entry name" value="ATPase_P-typ_P_site"/>
</dbReference>
<dbReference type="InterPro" id="IPR023214">
    <property type="entry name" value="HAD_sf"/>
</dbReference>
<comment type="caution">
    <text evidence="12">The sequence shown here is derived from an EMBL/GenBank/DDBJ whole genome shotgun (WGS) entry which is preliminary data.</text>
</comment>
<evidence type="ECO:0000256" key="9">
    <source>
        <dbReference type="SAM" id="MobiDB-lite"/>
    </source>
</evidence>
<feature type="region of interest" description="Disordered" evidence="9">
    <location>
        <begin position="429"/>
        <end position="466"/>
    </location>
</feature>
<evidence type="ECO:0000256" key="3">
    <source>
        <dbReference type="ARBA" id="ARBA00022475"/>
    </source>
</evidence>
<evidence type="ECO:0000313" key="13">
    <source>
        <dbReference type="Proteomes" id="UP000020681"/>
    </source>
</evidence>
<evidence type="ECO:0000256" key="4">
    <source>
        <dbReference type="ARBA" id="ARBA00022692"/>
    </source>
</evidence>
<accession>A0ABP3AJU7</accession>
<dbReference type="Proteomes" id="UP000020681">
    <property type="component" value="Unassembled WGS sequence"/>
</dbReference>
<dbReference type="Gene3D" id="1.20.1110.10">
    <property type="entry name" value="Calcium-transporting ATPase, transmembrane domain"/>
    <property type="match status" value="1"/>
</dbReference>
<keyword evidence="8 10" id="KW-0472">Membrane</keyword>
<dbReference type="InterPro" id="IPR023299">
    <property type="entry name" value="ATPase_P-typ_cyto_dom_N"/>
</dbReference>
<organism evidence="12 13">
    <name type="scientific">Mycobacterium ulcerans str. Harvey</name>
    <dbReference type="NCBI Taxonomy" id="1299332"/>
    <lineage>
        <taxon>Bacteria</taxon>
        <taxon>Bacillati</taxon>
        <taxon>Actinomycetota</taxon>
        <taxon>Actinomycetes</taxon>
        <taxon>Mycobacteriales</taxon>
        <taxon>Mycobacteriaceae</taxon>
        <taxon>Mycobacterium</taxon>
        <taxon>Mycobacterium ulcerans group</taxon>
    </lineage>
</organism>
<feature type="transmembrane region" description="Helical" evidence="10">
    <location>
        <begin position="217"/>
        <end position="237"/>
    </location>
</feature>
<dbReference type="InterPro" id="IPR036412">
    <property type="entry name" value="HAD-like_sf"/>
</dbReference>
<evidence type="ECO:0000256" key="8">
    <source>
        <dbReference type="ARBA" id="ARBA00023136"/>
    </source>
</evidence>